<dbReference type="EMBL" id="HBNR01022219">
    <property type="protein sequence ID" value="CAE4575200.1"/>
    <property type="molecule type" value="Transcribed_RNA"/>
</dbReference>
<dbReference type="AlphaFoldDB" id="A0A7S4VBT8"/>
<evidence type="ECO:0000256" key="1">
    <source>
        <dbReference type="SAM" id="MobiDB-lite"/>
    </source>
</evidence>
<feature type="region of interest" description="Disordered" evidence="1">
    <location>
        <begin position="66"/>
        <end position="88"/>
    </location>
</feature>
<accession>A0A7S4VBT8</accession>
<organism evidence="2">
    <name type="scientific">Alexandrium monilatum</name>
    <dbReference type="NCBI Taxonomy" id="311494"/>
    <lineage>
        <taxon>Eukaryota</taxon>
        <taxon>Sar</taxon>
        <taxon>Alveolata</taxon>
        <taxon>Dinophyceae</taxon>
        <taxon>Gonyaulacales</taxon>
        <taxon>Pyrocystaceae</taxon>
        <taxon>Alexandrium</taxon>
    </lineage>
</organism>
<proteinExistence type="predicted"/>
<name>A0A7S4VBT8_9DINO</name>
<evidence type="ECO:0000313" key="2">
    <source>
        <dbReference type="EMBL" id="CAE4575200.1"/>
    </source>
</evidence>
<reference evidence="2" key="1">
    <citation type="submission" date="2021-01" db="EMBL/GenBank/DDBJ databases">
        <authorList>
            <person name="Corre E."/>
            <person name="Pelletier E."/>
            <person name="Niang G."/>
            <person name="Scheremetjew M."/>
            <person name="Finn R."/>
            <person name="Kale V."/>
            <person name="Holt S."/>
            <person name="Cochrane G."/>
            <person name="Meng A."/>
            <person name="Brown T."/>
            <person name="Cohen L."/>
        </authorList>
    </citation>
    <scope>NUCLEOTIDE SEQUENCE</scope>
    <source>
        <strain evidence="2">CCMP3105</strain>
    </source>
</reference>
<gene>
    <name evidence="2" type="ORF">AMON00008_LOCUS14819</name>
</gene>
<protein>
    <submittedName>
        <fullName evidence="2">Uncharacterized protein</fullName>
    </submittedName>
</protein>
<sequence>MVLLGRWHEGASAHPTAFAWQDPVSYTVDKIPMQVGNVNLPDVYSLIDQSKATIRLAKAKLAELREEAQGRAPARGRPPATSALQLEGPAVRRPLGAAASAFLGRAVGE</sequence>